<dbReference type="SUPFAM" id="SSF50630">
    <property type="entry name" value="Acid proteases"/>
    <property type="match status" value="1"/>
</dbReference>
<keyword evidence="2" id="KW-1185">Reference proteome</keyword>
<gene>
    <name evidence="1" type="ORF">R5R35_013438</name>
</gene>
<dbReference type="AlphaFoldDB" id="A0AAN9YVI5"/>
<evidence type="ECO:0000313" key="1">
    <source>
        <dbReference type="EMBL" id="KAK7791032.1"/>
    </source>
</evidence>
<reference evidence="1 2" key="1">
    <citation type="submission" date="2024-03" db="EMBL/GenBank/DDBJ databases">
        <title>The genome assembly and annotation of the cricket Gryllus longicercus Weissman &amp; Gray.</title>
        <authorList>
            <person name="Szrajer S."/>
            <person name="Gray D."/>
            <person name="Ylla G."/>
        </authorList>
    </citation>
    <scope>NUCLEOTIDE SEQUENCE [LARGE SCALE GENOMIC DNA]</scope>
    <source>
        <strain evidence="1">DAG 2021-001</strain>
        <tissue evidence="1">Whole body minus gut</tissue>
    </source>
</reference>
<organism evidence="1 2">
    <name type="scientific">Gryllus longicercus</name>
    <dbReference type="NCBI Taxonomy" id="2509291"/>
    <lineage>
        <taxon>Eukaryota</taxon>
        <taxon>Metazoa</taxon>
        <taxon>Ecdysozoa</taxon>
        <taxon>Arthropoda</taxon>
        <taxon>Hexapoda</taxon>
        <taxon>Insecta</taxon>
        <taxon>Pterygota</taxon>
        <taxon>Neoptera</taxon>
        <taxon>Polyneoptera</taxon>
        <taxon>Orthoptera</taxon>
        <taxon>Ensifera</taxon>
        <taxon>Gryllidea</taxon>
        <taxon>Grylloidea</taxon>
        <taxon>Gryllidae</taxon>
        <taxon>Gryllinae</taxon>
        <taxon>Gryllus</taxon>
    </lineage>
</organism>
<dbReference type="EMBL" id="JAZDUA010000567">
    <property type="protein sequence ID" value="KAK7791032.1"/>
    <property type="molecule type" value="Genomic_DNA"/>
</dbReference>
<name>A0AAN9YVI5_9ORTH</name>
<dbReference type="Proteomes" id="UP001378592">
    <property type="component" value="Unassembled WGS sequence"/>
</dbReference>
<dbReference type="InterPro" id="IPR021109">
    <property type="entry name" value="Peptidase_aspartic_dom_sf"/>
</dbReference>
<sequence>MGKQVAVHKYIAVRKGIATREIVCYKESGIRKEERKQLGCSRKVTKETATLSVAESGESPGESIARVCSSCGFNANQKLQRFCKDLNRHFVLNEYEMYVLCTQLKGEMEVALVDTGSQVSLVKLEAIRNRREIEHADEQNKWINRITGNNLKVIGKILLVLEKAPESRRNEFYVANSLPEERDMELGQDGLGSYGISLTSLLIYPL</sequence>
<proteinExistence type="predicted"/>
<comment type="caution">
    <text evidence="1">The sequence shown here is derived from an EMBL/GenBank/DDBJ whole genome shotgun (WGS) entry which is preliminary data.</text>
</comment>
<evidence type="ECO:0000313" key="2">
    <source>
        <dbReference type="Proteomes" id="UP001378592"/>
    </source>
</evidence>
<protein>
    <submittedName>
        <fullName evidence="1">Uncharacterized protein</fullName>
    </submittedName>
</protein>
<accession>A0AAN9YVI5</accession>